<reference evidence="1" key="1">
    <citation type="submission" date="2019-08" db="EMBL/GenBank/DDBJ databases">
        <authorList>
            <person name="Amaro Estrada I."/>
            <person name="Quiroz Castaneda R.E."/>
            <person name="Martinez Ocampo F."/>
            <person name="Rodriguez Camarillo S.D."/>
        </authorList>
    </citation>
    <scope>NUCLEOTIDE SEQUENCE</scope>
    <source>
        <strain evidence="1">MEX-30-184-02</strain>
    </source>
</reference>
<accession>A0A643CJU9</accession>
<gene>
    <name evidence="1" type="ORF">FY207_05175</name>
</gene>
<proteinExistence type="predicted"/>
<dbReference type="AlphaFoldDB" id="A0A643CJU9"/>
<evidence type="ECO:0000313" key="1">
    <source>
        <dbReference type="EMBL" id="KAB0450600.1"/>
    </source>
</evidence>
<dbReference type="EMBL" id="VTCY01000026">
    <property type="protein sequence ID" value="KAB0450600.1"/>
    <property type="molecule type" value="Genomic_DNA"/>
</dbReference>
<protein>
    <submittedName>
        <fullName evidence="1">P44/Msp2 family outer membrane protein</fullName>
    </submittedName>
</protein>
<organism evidence="1">
    <name type="scientific">Anaplasma marginale</name>
    <dbReference type="NCBI Taxonomy" id="770"/>
    <lineage>
        <taxon>Bacteria</taxon>
        <taxon>Pseudomonadati</taxon>
        <taxon>Pseudomonadota</taxon>
        <taxon>Alphaproteobacteria</taxon>
        <taxon>Rickettsiales</taxon>
        <taxon>Anaplasmataceae</taxon>
        <taxon>Anaplasma</taxon>
    </lineage>
</organism>
<sequence length="56" mass="5946">MGEQKIGRCESTHANLSKEDKAIVARAFARAVEGAEVIEVRAIGSTSVMLNALDSN</sequence>
<comment type="caution">
    <text evidence="1">The sequence shown here is derived from an EMBL/GenBank/DDBJ whole genome shotgun (WGS) entry which is preliminary data.</text>
</comment>
<name>A0A643CJU9_ANAMA</name>